<dbReference type="AlphaFoldDB" id="A0A0J1HI89"/>
<dbReference type="EMBL" id="LDOU01000002">
    <property type="protein sequence ID" value="KLV11316.1"/>
    <property type="molecule type" value="Genomic_DNA"/>
</dbReference>
<evidence type="ECO:0000313" key="2">
    <source>
        <dbReference type="Proteomes" id="UP000035909"/>
    </source>
</evidence>
<keyword evidence="2" id="KW-1185">Reference proteome</keyword>
<dbReference type="PANTHER" id="PTHR30348:SF9">
    <property type="entry name" value="UPF0759 PROTEIN YECE"/>
    <property type="match status" value="1"/>
</dbReference>
<reference evidence="1 2" key="1">
    <citation type="submission" date="2015-05" db="EMBL/GenBank/DDBJ databases">
        <title>Photobacterium galathea sp. nov.</title>
        <authorList>
            <person name="Machado H."/>
            <person name="Gram L."/>
        </authorList>
    </citation>
    <scope>NUCLEOTIDE SEQUENCE [LARGE SCALE GENOMIC DNA]</scope>
    <source>
        <strain evidence="1 2">DSM 22954</strain>
    </source>
</reference>
<proteinExistence type="predicted"/>
<dbReference type="PANTHER" id="PTHR30348">
    <property type="entry name" value="UNCHARACTERIZED PROTEIN YECE"/>
    <property type="match status" value="1"/>
</dbReference>
<dbReference type="InterPro" id="IPR002763">
    <property type="entry name" value="DUF72"/>
</dbReference>
<accession>A0A0J1HI89</accession>
<dbReference type="Pfam" id="PF01904">
    <property type="entry name" value="DUF72"/>
    <property type="match status" value="1"/>
</dbReference>
<sequence>MPSPTPHRPVLLGLAMWSHNHWQQSLYGNGCKSGDRLAKYAEVFHTVEGNTTFYATPSLGTVKKWHDATPDDFRFTFKFPQAITHQQQLAHCDQLVADFLSVMAPLVDKVGLWTIQLPAQFGPDHLGALEQFLNRLPRHFPVGVEVRHPAFFQKGEAEKQLNRLLLDHQANRIIMDSRPVFAAAPTTEAIIDAHQKKPRVPVHAIATADHPMIRFIGHPEEADNDPFFANWLARLPQWLADGKQPYLYIHTPDNNRAPELAARLYQQLQKVSPIALPDVSLPPDDSAAQFSLL</sequence>
<comment type="caution">
    <text evidence="1">The sequence shown here is derived from an EMBL/GenBank/DDBJ whole genome shotgun (WGS) entry which is preliminary data.</text>
</comment>
<gene>
    <name evidence="1" type="ORF">ABT57_00710</name>
</gene>
<dbReference type="PATRIC" id="fig|320778.3.peg.148"/>
<evidence type="ECO:0008006" key="3">
    <source>
        <dbReference type="Google" id="ProtNLM"/>
    </source>
</evidence>
<evidence type="ECO:0000313" key="1">
    <source>
        <dbReference type="EMBL" id="KLV11316.1"/>
    </source>
</evidence>
<organism evidence="1 2">
    <name type="scientific">Photobacterium ganghwense</name>
    <dbReference type="NCBI Taxonomy" id="320778"/>
    <lineage>
        <taxon>Bacteria</taxon>
        <taxon>Pseudomonadati</taxon>
        <taxon>Pseudomonadota</taxon>
        <taxon>Gammaproteobacteria</taxon>
        <taxon>Vibrionales</taxon>
        <taxon>Vibrionaceae</taxon>
        <taxon>Photobacterium</taxon>
    </lineage>
</organism>
<dbReference type="RefSeq" id="WP_047883275.1">
    <property type="nucleotide sequence ID" value="NZ_CP071325.1"/>
</dbReference>
<dbReference type="Gene3D" id="3.20.20.410">
    <property type="entry name" value="Protein of unknown function UPF0759"/>
    <property type="match status" value="1"/>
</dbReference>
<dbReference type="Proteomes" id="UP000035909">
    <property type="component" value="Unassembled WGS sequence"/>
</dbReference>
<dbReference type="SUPFAM" id="SSF117396">
    <property type="entry name" value="TM1631-like"/>
    <property type="match status" value="1"/>
</dbReference>
<protein>
    <recommendedName>
        <fullName evidence="3">DUF72 domain-containing protein</fullName>
    </recommendedName>
</protein>
<name>A0A0J1HI89_9GAMM</name>
<dbReference type="InterPro" id="IPR036520">
    <property type="entry name" value="UPF0759_sf"/>
</dbReference>
<dbReference type="OrthoDB" id="9780310at2"/>